<evidence type="ECO:0000256" key="1">
    <source>
        <dbReference type="SAM" id="Phobius"/>
    </source>
</evidence>
<dbReference type="Pfam" id="PF10118">
    <property type="entry name" value="Metal_hydrol"/>
    <property type="match status" value="1"/>
</dbReference>
<accession>A0A418XXD7</accession>
<dbReference type="PIRSF" id="PIRSF007580">
    <property type="entry name" value="UCP07580"/>
    <property type="match status" value="1"/>
</dbReference>
<protein>
    <submittedName>
        <fullName evidence="2">Metal-dependent hydrolase</fullName>
    </submittedName>
</protein>
<keyword evidence="1" id="KW-0472">Membrane</keyword>
<dbReference type="InterPro" id="IPR016516">
    <property type="entry name" value="UCP07580"/>
</dbReference>
<evidence type="ECO:0000313" key="2">
    <source>
        <dbReference type="EMBL" id="RJG17463.1"/>
    </source>
</evidence>
<dbReference type="OrthoDB" id="5727566at2"/>
<reference evidence="2 3" key="1">
    <citation type="submission" date="2018-09" db="EMBL/GenBank/DDBJ databases">
        <title>Alcanivorax profundi sp. nov., isolated from 1000 m-depth seawater of the Mariana Trench.</title>
        <authorList>
            <person name="Liu J."/>
        </authorList>
    </citation>
    <scope>NUCLEOTIDE SEQUENCE [LARGE SCALE GENOMIC DNA]</scope>
    <source>
        <strain evidence="2 3">MTEO17</strain>
    </source>
</reference>
<comment type="caution">
    <text evidence="2">The sequence shown here is derived from an EMBL/GenBank/DDBJ whole genome shotgun (WGS) entry which is preliminary data.</text>
</comment>
<feature type="transmembrane region" description="Helical" evidence="1">
    <location>
        <begin position="203"/>
        <end position="224"/>
    </location>
</feature>
<name>A0A418XXD7_9GAMM</name>
<dbReference type="RefSeq" id="WP_119918210.1">
    <property type="nucleotide sequence ID" value="NZ_CAXGPP010000085.1"/>
</dbReference>
<keyword evidence="1" id="KW-1133">Transmembrane helix</keyword>
<dbReference type="GO" id="GO:0016787">
    <property type="term" value="F:hydrolase activity"/>
    <property type="evidence" value="ECO:0007669"/>
    <property type="project" value="UniProtKB-KW"/>
</dbReference>
<keyword evidence="2" id="KW-0378">Hydrolase</keyword>
<evidence type="ECO:0000313" key="3">
    <source>
        <dbReference type="Proteomes" id="UP000283734"/>
    </source>
</evidence>
<proteinExistence type="predicted"/>
<dbReference type="AlphaFoldDB" id="A0A418XXD7"/>
<dbReference type="Proteomes" id="UP000283734">
    <property type="component" value="Unassembled WGS sequence"/>
</dbReference>
<dbReference type="PANTHER" id="PTHR39456">
    <property type="entry name" value="METAL-DEPENDENT HYDROLASE"/>
    <property type="match status" value="1"/>
</dbReference>
<organism evidence="2 3">
    <name type="scientific">Alcanivorax profundi</name>
    <dbReference type="NCBI Taxonomy" id="2338368"/>
    <lineage>
        <taxon>Bacteria</taxon>
        <taxon>Pseudomonadati</taxon>
        <taxon>Pseudomonadota</taxon>
        <taxon>Gammaproteobacteria</taxon>
        <taxon>Oceanospirillales</taxon>
        <taxon>Alcanivoracaceae</taxon>
        <taxon>Alcanivorax</taxon>
    </lineage>
</organism>
<dbReference type="EMBL" id="QYYA01000003">
    <property type="protein sequence ID" value="RJG17463.1"/>
    <property type="molecule type" value="Genomic_DNA"/>
</dbReference>
<sequence length="313" mass="36020">MTTTASDSINKTQTKTAEKVPLGATVNIPPRRLDFEFDATTAKRYFYADDPFLSAFWITLSTLFPEGEDFFVQAVRHYRKDITDPTLKAQVAGFIGQEAMHSKEHEAWNELGQKFGYPTEKLDKTLGKLLGGVKKFTPKIFQLSATVSLEHYTAIIAEQLLRDESHRELADPETLKLWLWHALEENEHKTVAYDVYEKVSGNYLLRAGTMIPVTVVFFAVIGIFQAQMLASDGKLLDLRNNWKGLKFLFGRKGLFTKLWPQYLDFFKPGFHPSQHDTDALLDEWRERLFGKDGMLTEQHEQASQRKKTRKKLH</sequence>
<keyword evidence="1" id="KW-0812">Transmembrane</keyword>
<dbReference type="PANTHER" id="PTHR39456:SF1">
    <property type="entry name" value="METAL-DEPENDENT HYDROLASE"/>
    <property type="match status" value="1"/>
</dbReference>
<gene>
    <name evidence="2" type="ORF">D4A39_12180</name>
</gene>
<keyword evidence="3" id="KW-1185">Reference proteome</keyword>